<gene>
    <name evidence="3" type="ORF">ACFSJC_17750</name>
</gene>
<sequence>MTRKTQQQPRLSPEIIAVFGQREGVGATTTAINLSLGLAAAGHSVLLVDLDPKRSASRAMGYEGQDRGGSESAITEAKLTREMIGATKITEIYLAPAGEAMGALEDSLATMEDGHTRLLQALASLPSLSIDFDHVVLDCPPSFNPFTRNALVAAHRVLLPLACERKLLDNLPDLLKAVTRLRAGLPQPLYGLYLLIGAHSSTESDQKLLTHVRQDFGRMTLMTEIPFDDSLAGEPLPEQPVLMQSTTTPISQAYLELATEWLTLGELGDQPDGTWLFRTRQERMGYYRETMLKGIEGWRIDPLSRLYDPDKAMRHQDAEALETLFAATQRPNVLARLLRPTPKALAILALIVLAVPAVLLLRAWIADPQHRIEMGARLIGSEQYWQAGSWLLAQSDETAYRELLLAARLVAENREQLMLCGEQASRDGTTSCTIDLPSGNEQ</sequence>
<dbReference type="CDD" id="cd02042">
    <property type="entry name" value="ParAB_family"/>
    <property type="match status" value="1"/>
</dbReference>
<protein>
    <submittedName>
        <fullName evidence="3">AAA family ATPase</fullName>
    </submittedName>
</protein>
<dbReference type="SUPFAM" id="SSF52540">
    <property type="entry name" value="P-loop containing nucleoside triphosphate hydrolases"/>
    <property type="match status" value="1"/>
</dbReference>
<dbReference type="PANTHER" id="PTHR13696">
    <property type="entry name" value="P-LOOP CONTAINING NUCLEOSIDE TRIPHOSPHATE HYDROLASE"/>
    <property type="match status" value="1"/>
</dbReference>
<organism evidence="3 4">
    <name type="scientific">Thiorhodococcus fuscus</name>
    <dbReference type="NCBI Taxonomy" id="527200"/>
    <lineage>
        <taxon>Bacteria</taxon>
        <taxon>Pseudomonadati</taxon>
        <taxon>Pseudomonadota</taxon>
        <taxon>Gammaproteobacteria</taxon>
        <taxon>Chromatiales</taxon>
        <taxon>Chromatiaceae</taxon>
        <taxon>Thiorhodococcus</taxon>
    </lineage>
</organism>
<evidence type="ECO:0000313" key="4">
    <source>
        <dbReference type="Proteomes" id="UP001597337"/>
    </source>
</evidence>
<comment type="caution">
    <text evidence="3">The sequence shown here is derived from an EMBL/GenBank/DDBJ whole genome shotgun (WGS) entry which is preliminary data.</text>
</comment>
<feature type="domain" description="AAA" evidence="2">
    <location>
        <begin position="14"/>
        <end position="183"/>
    </location>
</feature>
<dbReference type="Pfam" id="PF13614">
    <property type="entry name" value="AAA_31"/>
    <property type="match status" value="1"/>
</dbReference>
<proteinExistence type="predicted"/>
<keyword evidence="4" id="KW-1185">Reference proteome</keyword>
<dbReference type="Proteomes" id="UP001597337">
    <property type="component" value="Unassembled WGS sequence"/>
</dbReference>
<evidence type="ECO:0000259" key="2">
    <source>
        <dbReference type="Pfam" id="PF13614"/>
    </source>
</evidence>
<feature type="transmembrane region" description="Helical" evidence="1">
    <location>
        <begin position="344"/>
        <end position="365"/>
    </location>
</feature>
<dbReference type="InterPro" id="IPR050678">
    <property type="entry name" value="DNA_Partitioning_ATPase"/>
</dbReference>
<dbReference type="RefSeq" id="WP_386028524.1">
    <property type="nucleotide sequence ID" value="NZ_JBHUHX010000052.1"/>
</dbReference>
<dbReference type="PANTHER" id="PTHR13696:SF52">
    <property type="entry name" value="PARA FAMILY PROTEIN CT_582"/>
    <property type="match status" value="1"/>
</dbReference>
<keyword evidence="1" id="KW-0472">Membrane</keyword>
<dbReference type="InterPro" id="IPR027417">
    <property type="entry name" value="P-loop_NTPase"/>
</dbReference>
<dbReference type="EMBL" id="JBHUHX010000052">
    <property type="protein sequence ID" value="MFD2113696.1"/>
    <property type="molecule type" value="Genomic_DNA"/>
</dbReference>
<accession>A0ABW4YDJ4</accession>
<evidence type="ECO:0000313" key="3">
    <source>
        <dbReference type="EMBL" id="MFD2113696.1"/>
    </source>
</evidence>
<keyword evidence="1" id="KW-1133">Transmembrane helix</keyword>
<dbReference type="Gene3D" id="3.40.50.300">
    <property type="entry name" value="P-loop containing nucleotide triphosphate hydrolases"/>
    <property type="match status" value="1"/>
</dbReference>
<evidence type="ECO:0000256" key="1">
    <source>
        <dbReference type="SAM" id="Phobius"/>
    </source>
</evidence>
<name>A0ABW4YDJ4_9GAMM</name>
<keyword evidence="1" id="KW-0812">Transmembrane</keyword>
<dbReference type="InterPro" id="IPR025669">
    <property type="entry name" value="AAA_dom"/>
</dbReference>
<reference evidence="4" key="1">
    <citation type="journal article" date="2019" name="Int. J. Syst. Evol. Microbiol.">
        <title>The Global Catalogue of Microorganisms (GCM) 10K type strain sequencing project: providing services to taxonomists for standard genome sequencing and annotation.</title>
        <authorList>
            <consortium name="The Broad Institute Genomics Platform"/>
            <consortium name="The Broad Institute Genome Sequencing Center for Infectious Disease"/>
            <person name="Wu L."/>
            <person name="Ma J."/>
        </authorList>
    </citation>
    <scope>NUCLEOTIDE SEQUENCE [LARGE SCALE GENOMIC DNA]</scope>
    <source>
        <strain evidence="4">KACC 12597</strain>
    </source>
</reference>